<dbReference type="AlphaFoldDB" id="A0A6A6HL55"/>
<proteinExistence type="predicted"/>
<evidence type="ECO:0000313" key="1">
    <source>
        <dbReference type="EMBL" id="KAF2238864.1"/>
    </source>
</evidence>
<sequence>MQAVWERGRTAIGDKLTRLYSSLSNAYQRPAGRWALGIYFRTQETSQCLRSAHTGFSAVDWDRWVTSMPRSLTNGVLVSY</sequence>
<protein>
    <submittedName>
        <fullName evidence="1">Uncharacterized protein</fullName>
    </submittedName>
</protein>
<evidence type="ECO:0000313" key="2">
    <source>
        <dbReference type="Proteomes" id="UP000800092"/>
    </source>
</evidence>
<reference evidence="1" key="1">
    <citation type="journal article" date="2020" name="Stud. Mycol.">
        <title>101 Dothideomycetes genomes: a test case for predicting lifestyles and emergence of pathogens.</title>
        <authorList>
            <person name="Haridas S."/>
            <person name="Albert R."/>
            <person name="Binder M."/>
            <person name="Bloem J."/>
            <person name="Labutti K."/>
            <person name="Salamov A."/>
            <person name="Andreopoulos B."/>
            <person name="Baker S."/>
            <person name="Barry K."/>
            <person name="Bills G."/>
            <person name="Bluhm B."/>
            <person name="Cannon C."/>
            <person name="Castanera R."/>
            <person name="Culley D."/>
            <person name="Daum C."/>
            <person name="Ezra D."/>
            <person name="Gonzalez J."/>
            <person name="Henrissat B."/>
            <person name="Kuo A."/>
            <person name="Liang C."/>
            <person name="Lipzen A."/>
            <person name="Lutzoni F."/>
            <person name="Magnuson J."/>
            <person name="Mondo S."/>
            <person name="Nolan M."/>
            <person name="Ohm R."/>
            <person name="Pangilinan J."/>
            <person name="Park H.-J."/>
            <person name="Ramirez L."/>
            <person name="Alfaro M."/>
            <person name="Sun H."/>
            <person name="Tritt A."/>
            <person name="Yoshinaga Y."/>
            <person name="Zwiers L.-H."/>
            <person name="Turgeon B."/>
            <person name="Goodwin S."/>
            <person name="Spatafora J."/>
            <person name="Crous P."/>
            <person name="Grigoriev I."/>
        </authorList>
    </citation>
    <scope>NUCLEOTIDE SEQUENCE</scope>
    <source>
        <strain evidence="1">Tuck. ex Michener</strain>
    </source>
</reference>
<dbReference type="Proteomes" id="UP000800092">
    <property type="component" value="Unassembled WGS sequence"/>
</dbReference>
<gene>
    <name evidence="1" type="ORF">EV356DRAFT_221923</name>
</gene>
<keyword evidence="2" id="KW-1185">Reference proteome</keyword>
<dbReference type="EMBL" id="ML991774">
    <property type="protein sequence ID" value="KAF2238864.1"/>
    <property type="molecule type" value="Genomic_DNA"/>
</dbReference>
<organism evidence="1 2">
    <name type="scientific">Viridothelium virens</name>
    <name type="common">Speckled blister lichen</name>
    <name type="synonym">Trypethelium virens</name>
    <dbReference type="NCBI Taxonomy" id="1048519"/>
    <lineage>
        <taxon>Eukaryota</taxon>
        <taxon>Fungi</taxon>
        <taxon>Dikarya</taxon>
        <taxon>Ascomycota</taxon>
        <taxon>Pezizomycotina</taxon>
        <taxon>Dothideomycetes</taxon>
        <taxon>Dothideomycetes incertae sedis</taxon>
        <taxon>Trypetheliales</taxon>
        <taxon>Trypetheliaceae</taxon>
        <taxon>Viridothelium</taxon>
    </lineage>
</organism>
<accession>A0A6A6HL55</accession>
<name>A0A6A6HL55_VIRVR</name>